<sequence length="192" mass="21709">MTEILLHLPTWIIIRGLGLMSYCLLFLGIVLGILYGMPFIKGKSKGSMYKWHMRMTWSGFIAGMLHGLILIIDLYSPFHWKEIMIPFAAHHHPILSGLGTLSLYGMLIVLFTTDLRGIISRKIWLVIHLLSYPIFVMTIIHGIFLGSDTRLGVVKMIYLGTGSAVILITLARFISRGNTRSKMQPARARQQV</sequence>
<protein>
    <submittedName>
        <fullName evidence="2">Ferric reductase</fullName>
    </submittedName>
</protein>
<feature type="transmembrane region" description="Helical" evidence="1">
    <location>
        <begin position="57"/>
        <end position="78"/>
    </location>
</feature>
<keyword evidence="1" id="KW-0472">Membrane</keyword>
<gene>
    <name evidence="2" type="ORF">J2Z20_002778</name>
</gene>
<comment type="caution">
    <text evidence="2">The sequence shown here is derived from an EMBL/GenBank/DDBJ whole genome shotgun (WGS) entry which is preliminary data.</text>
</comment>
<keyword evidence="3" id="KW-1185">Reference proteome</keyword>
<evidence type="ECO:0000313" key="3">
    <source>
        <dbReference type="Proteomes" id="UP001519273"/>
    </source>
</evidence>
<name>A0ABS4H5T1_9BACL</name>
<feature type="transmembrane region" description="Helical" evidence="1">
    <location>
        <begin position="156"/>
        <end position="174"/>
    </location>
</feature>
<evidence type="ECO:0000313" key="2">
    <source>
        <dbReference type="EMBL" id="MBP1937861.1"/>
    </source>
</evidence>
<feature type="transmembrane region" description="Helical" evidence="1">
    <location>
        <begin position="12"/>
        <end position="36"/>
    </location>
</feature>
<feature type="transmembrane region" description="Helical" evidence="1">
    <location>
        <begin position="90"/>
        <end position="111"/>
    </location>
</feature>
<proteinExistence type="predicted"/>
<dbReference type="EMBL" id="JAGGKP010000008">
    <property type="protein sequence ID" value="MBP1937861.1"/>
    <property type="molecule type" value="Genomic_DNA"/>
</dbReference>
<reference evidence="2 3" key="1">
    <citation type="submission" date="2021-03" db="EMBL/GenBank/DDBJ databases">
        <title>Genomic Encyclopedia of Type Strains, Phase IV (KMG-IV): sequencing the most valuable type-strain genomes for metagenomic binning, comparative biology and taxonomic classification.</title>
        <authorList>
            <person name="Goeker M."/>
        </authorList>
    </citation>
    <scope>NUCLEOTIDE SEQUENCE [LARGE SCALE GENOMIC DNA]</scope>
    <source>
        <strain evidence="2 3">DSM 23491</strain>
    </source>
</reference>
<evidence type="ECO:0000256" key="1">
    <source>
        <dbReference type="SAM" id="Phobius"/>
    </source>
</evidence>
<accession>A0ABS4H5T1</accession>
<dbReference type="RefSeq" id="WP_209851281.1">
    <property type="nucleotide sequence ID" value="NZ_CBCRVE010000009.1"/>
</dbReference>
<keyword evidence="1" id="KW-1133">Transmembrane helix</keyword>
<organism evidence="2 3">
    <name type="scientific">Paenibacillus sediminis</name>
    <dbReference type="NCBI Taxonomy" id="664909"/>
    <lineage>
        <taxon>Bacteria</taxon>
        <taxon>Bacillati</taxon>
        <taxon>Bacillota</taxon>
        <taxon>Bacilli</taxon>
        <taxon>Bacillales</taxon>
        <taxon>Paenibacillaceae</taxon>
        <taxon>Paenibacillus</taxon>
    </lineage>
</organism>
<dbReference type="Proteomes" id="UP001519273">
    <property type="component" value="Unassembled WGS sequence"/>
</dbReference>
<feature type="transmembrane region" description="Helical" evidence="1">
    <location>
        <begin position="123"/>
        <end position="144"/>
    </location>
</feature>
<keyword evidence="1" id="KW-0812">Transmembrane</keyword>